<evidence type="ECO:0000313" key="2">
    <source>
        <dbReference type="EMBL" id="KAK9035344.1"/>
    </source>
</evidence>
<sequence length="131" mass="15226">MCYLKSGYLLLWLIGVFHGFQVLLPVVVWSSEGTTISDSDSLTYFLCTSKRQKPPQTNNMEMTYLEVESYRVSWRWIQLNTGKPIVEVERIAVQIVTEAHAASLRPRRLPLRPLRLHLPNKLFQHTSWPSL</sequence>
<dbReference type="Proteomes" id="UP001396334">
    <property type="component" value="Unassembled WGS sequence"/>
</dbReference>
<protein>
    <submittedName>
        <fullName evidence="2">Uncharacterized protein</fullName>
    </submittedName>
</protein>
<gene>
    <name evidence="2" type="ORF">V6N11_077386</name>
</gene>
<feature type="transmembrane region" description="Helical" evidence="1">
    <location>
        <begin position="7"/>
        <end position="29"/>
    </location>
</feature>
<accession>A0ABR2TDN9</accession>
<proteinExistence type="predicted"/>
<reference evidence="2 3" key="1">
    <citation type="journal article" date="2024" name="G3 (Bethesda)">
        <title>Genome assembly of Hibiscus sabdariffa L. provides insights into metabolisms of medicinal natural products.</title>
        <authorList>
            <person name="Kim T."/>
        </authorList>
    </citation>
    <scope>NUCLEOTIDE SEQUENCE [LARGE SCALE GENOMIC DNA]</scope>
    <source>
        <strain evidence="2">TK-2024</strain>
        <tissue evidence="2">Old leaves</tissue>
    </source>
</reference>
<name>A0ABR2TDN9_9ROSI</name>
<evidence type="ECO:0000256" key="1">
    <source>
        <dbReference type="SAM" id="Phobius"/>
    </source>
</evidence>
<keyword evidence="1" id="KW-0812">Transmembrane</keyword>
<organism evidence="2 3">
    <name type="scientific">Hibiscus sabdariffa</name>
    <name type="common">roselle</name>
    <dbReference type="NCBI Taxonomy" id="183260"/>
    <lineage>
        <taxon>Eukaryota</taxon>
        <taxon>Viridiplantae</taxon>
        <taxon>Streptophyta</taxon>
        <taxon>Embryophyta</taxon>
        <taxon>Tracheophyta</taxon>
        <taxon>Spermatophyta</taxon>
        <taxon>Magnoliopsida</taxon>
        <taxon>eudicotyledons</taxon>
        <taxon>Gunneridae</taxon>
        <taxon>Pentapetalae</taxon>
        <taxon>rosids</taxon>
        <taxon>malvids</taxon>
        <taxon>Malvales</taxon>
        <taxon>Malvaceae</taxon>
        <taxon>Malvoideae</taxon>
        <taxon>Hibiscus</taxon>
    </lineage>
</organism>
<keyword evidence="1" id="KW-0472">Membrane</keyword>
<dbReference type="EMBL" id="JBBPBN010000006">
    <property type="protein sequence ID" value="KAK9035344.1"/>
    <property type="molecule type" value="Genomic_DNA"/>
</dbReference>
<keyword evidence="1" id="KW-1133">Transmembrane helix</keyword>
<keyword evidence="3" id="KW-1185">Reference proteome</keyword>
<evidence type="ECO:0000313" key="3">
    <source>
        <dbReference type="Proteomes" id="UP001396334"/>
    </source>
</evidence>
<comment type="caution">
    <text evidence="2">The sequence shown here is derived from an EMBL/GenBank/DDBJ whole genome shotgun (WGS) entry which is preliminary data.</text>
</comment>